<evidence type="ECO:0000313" key="2">
    <source>
        <dbReference type="Proteomes" id="UP000245998"/>
    </source>
</evidence>
<keyword evidence="2" id="KW-1185">Reference proteome</keyword>
<reference evidence="1 2" key="1">
    <citation type="submission" date="2018-04" db="EMBL/GenBank/DDBJ databases">
        <title>Camelliibacillus theae gen. nov., sp. nov., isolated from Pu'er tea.</title>
        <authorList>
            <person name="Niu L."/>
        </authorList>
    </citation>
    <scope>NUCLEOTIDE SEQUENCE [LARGE SCALE GENOMIC DNA]</scope>
    <source>
        <strain evidence="1 2">T8</strain>
    </source>
</reference>
<protein>
    <submittedName>
        <fullName evidence="1">Uncharacterized protein</fullName>
    </submittedName>
</protein>
<dbReference type="RefSeq" id="WP_116554828.1">
    <property type="nucleotide sequence ID" value="NZ_QCZG01000019.1"/>
</dbReference>
<proteinExistence type="predicted"/>
<accession>A0A2U1K0R5</accession>
<gene>
    <name evidence="1" type="ORF">DCC39_10380</name>
</gene>
<sequence length="61" mass="7115">MLHVGLKSGEKLEAPPLDKEILRFSSYLYDSFFSTEDEAFILLNGLIVRKNSIEYIHIKER</sequence>
<evidence type="ECO:0000313" key="1">
    <source>
        <dbReference type="EMBL" id="PWA11096.1"/>
    </source>
</evidence>
<name>A0A2U1K0R5_9BACI</name>
<dbReference type="Proteomes" id="UP000245998">
    <property type="component" value="Unassembled WGS sequence"/>
</dbReference>
<comment type="caution">
    <text evidence="1">The sequence shown here is derived from an EMBL/GenBank/DDBJ whole genome shotgun (WGS) entry which is preliminary data.</text>
</comment>
<organism evidence="1 2">
    <name type="scientific">Pueribacillus theae</name>
    <dbReference type="NCBI Taxonomy" id="2171751"/>
    <lineage>
        <taxon>Bacteria</taxon>
        <taxon>Bacillati</taxon>
        <taxon>Bacillota</taxon>
        <taxon>Bacilli</taxon>
        <taxon>Bacillales</taxon>
        <taxon>Bacillaceae</taxon>
        <taxon>Pueribacillus</taxon>
    </lineage>
</organism>
<dbReference type="EMBL" id="QCZG01000019">
    <property type="protein sequence ID" value="PWA11096.1"/>
    <property type="molecule type" value="Genomic_DNA"/>
</dbReference>
<dbReference type="AlphaFoldDB" id="A0A2U1K0R5"/>